<comment type="caution">
    <text evidence="7">The sequence shown here is derived from an EMBL/GenBank/DDBJ whole genome shotgun (WGS) entry which is preliminary data.</text>
</comment>
<dbReference type="SMART" id="SM01019">
    <property type="entry name" value="B3"/>
    <property type="match status" value="4"/>
</dbReference>
<dbReference type="InterPro" id="IPR003340">
    <property type="entry name" value="B3_DNA-bd"/>
</dbReference>
<dbReference type="SUPFAM" id="SSF101936">
    <property type="entry name" value="DNA-binding pseudobarrel domain"/>
    <property type="match status" value="4"/>
</dbReference>
<keyword evidence="5" id="KW-0539">Nucleus</keyword>
<dbReference type="Gene3D" id="2.40.330.10">
    <property type="entry name" value="DNA-binding pseudobarrel domain"/>
    <property type="match status" value="4"/>
</dbReference>
<name>A0A9D5BDS6_PEA</name>
<evidence type="ECO:0000256" key="4">
    <source>
        <dbReference type="ARBA" id="ARBA00023163"/>
    </source>
</evidence>
<keyword evidence="8" id="KW-1185">Reference proteome</keyword>
<dbReference type="EMBL" id="JAMSHJ010000001">
    <property type="protein sequence ID" value="KAI5440346.1"/>
    <property type="molecule type" value="Genomic_DNA"/>
</dbReference>
<dbReference type="GO" id="GO:0005634">
    <property type="term" value="C:nucleus"/>
    <property type="evidence" value="ECO:0007669"/>
    <property type="project" value="UniProtKB-SubCell"/>
</dbReference>
<dbReference type="CDD" id="cd10017">
    <property type="entry name" value="B3_DNA"/>
    <property type="match status" value="4"/>
</dbReference>
<dbReference type="AlphaFoldDB" id="A0A9D5BDS6"/>
<gene>
    <name evidence="7" type="ORF">KIW84_010013</name>
</gene>
<dbReference type="PANTHER" id="PTHR31920">
    <property type="entry name" value="B3 DOMAIN-CONTAINING"/>
    <property type="match status" value="1"/>
</dbReference>
<dbReference type="InterPro" id="IPR015300">
    <property type="entry name" value="DNA-bd_pseudobarrel_sf"/>
</dbReference>
<dbReference type="Proteomes" id="UP001058974">
    <property type="component" value="Chromosome 1"/>
</dbReference>
<evidence type="ECO:0000313" key="7">
    <source>
        <dbReference type="EMBL" id="KAI5440346.1"/>
    </source>
</evidence>
<evidence type="ECO:0000256" key="1">
    <source>
        <dbReference type="ARBA" id="ARBA00004123"/>
    </source>
</evidence>
<dbReference type="PANTHER" id="PTHR31920:SF37">
    <property type="entry name" value="B3 DOMAIN-CONTAINING TRANSCRIPTION FACTOR VRN1"/>
    <property type="match status" value="1"/>
</dbReference>
<feature type="domain" description="TF-B3" evidence="6">
    <location>
        <begin position="138"/>
        <end position="201"/>
    </location>
</feature>
<comment type="subcellular location">
    <subcellularLocation>
        <location evidence="1">Nucleus</location>
    </subcellularLocation>
</comment>
<dbReference type="InterPro" id="IPR050655">
    <property type="entry name" value="Plant_B3_domain"/>
</dbReference>
<evidence type="ECO:0000256" key="2">
    <source>
        <dbReference type="ARBA" id="ARBA00023015"/>
    </source>
</evidence>
<evidence type="ECO:0000259" key="6">
    <source>
        <dbReference type="PROSITE" id="PS50863"/>
    </source>
</evidence>
<keyword evidence="2" id="KW-0805">Transcription regulation</keyword>
<dbReference type="GO" id="GO:0003677">
    <property type="term" value="F:DNA binding"/>
    <property type="evidence" value="ECO:0007669"/>
    <property type="project" value="UniProtKB-KW"/>
</dbReference>
<keyword evidence="4" id="KW-0804">Transcription</keyword>
<accession>A0A9D5BDS6</accession>
<dbReference type="Gramene" id="Psat01G0001300-T1">
    <property type="protein sequence ID" value="KAI5440346.1"/>
    <property type="gene ID" value="KIW84_010013"/>
</dbReference>
<reference evidence="7 8" key="1">
    <citation type="journal article" date="2022" name="Nat. Genet.">
        <title>Improved pea reference genome and pan-genome highlight genomic features and evolutionary characteristics.</title>
        <authorList>
            <person name="Yang T."/>
            <person name="Liu R."/>
            <person name="Luo Y."/>
            <person name="Hu S."/>
            <person name="Wang D."/>
            <person name="Wang C."/>
            <person name="Pandey M.K."/>
            <person name="Ge S."/>
            <person name="Xu Q."/>
            <person name="Li N."/>
            <person name="Li G."/>
            <person name="Huang Y."/>
            <person name="Saxena R.K."/>
            <person name="Ji Y."/>
            <person name="Li M."/>
            <person name="Yan X."/>
            <person name="He Y."/>
            <person name="Liu Y."/>
            <person name="Wang X."/>
            <person name="Xiang C."/>
            <person name="Varshney R.K."/>
            <person name="Ding H."/>
            <person name="Gao S."/>
            <person name="Zong X."/>
        </authorList>
    </citation>
    <scope>NUCLEOTIDE SEQUENCE [LARGE SCALE GENOMIC DNA]</scope>
    <source>
        <strain evidence="7 8">cv. Zhongwan 6</strain>
    </source>
</reference>
<dbReference type="Pfam" id="PF02362">
    <property type="entry name" value="B3"/>
    <property type="match status" value="4"/>
</dbReference>
<evidence type="ECO:0000256" key="5">
    <source>
        <dbReference type="ARBA" id="ARBA00023242"/>
    </source>
</evidence>
<proteinExistence type="predicted"/>
<evidence type="ECO:0000256" key="3">
    <source>
        <dbReference type="ARBA" id="ARBA00023125"/>
    </source>
</evidence>
<keyword evidence="3" id="KW-0238">DNA-binding</keyword>
<sequence length="477" mass="54821">MKAILPSPIHSKQLRIPDEFISTFGNQLQNVVTLTVPDGRQWNIQLNKCHNNGVFLTNKWKQFSQHYSLRYGYYLDFNYQGNSNFNVVIYDTTSLEISYPLTASNEGNPSFCSKSIKGRYAYISADFAAKYLKLNVPIKLQNSQGKQWQVSCSTQVVNSTAMRLSAGFSKFAKENNLSEGVTYVFELIKKEPVLVLLVTAFHKTRRGRRVLSAKEAEVMELKHFKKAILPSPIHAKQIRIPNEFVTRFGKELGNVAEITVPDGSVWEMKLKKRNENIFLTTKWQEFAEYYSIEYGCYLSFKYEGDSKFSVVIFDATSVEICYPLKTPCTNEEQNKRCVTDRKMSEAETIESHGKHVKSMYEHAYERAEVAANEYNPKNPFFRSKVCKGRYPYAPSDFAKKYLKPDVPIKLQNADGEQWEVCCAFNMSNSMAMRIVKGYCEFHTNNNLSEGDHCVFEVIKEMPVVLKVTIFRTVDFAD</sequence>
<feature type="domain" description="TF-B3" evidence="6">
    <location>
        <begin position="1"/>
        <end position="93"/>
    </location>
</feature>
<feature type="domain" description="TF-B3" evidence="6">
    <location>
        <begin position="223"/>
        <end position="316"/>
    </location>
</feature>
<protein>
    <recommendedName>
        <fullName evidence="6">TF-B3 domain-containing protein</fullName>
    </recommendedName>
</protein>
<evidence type="ECO:0000313" key="8">
    <source>
        <dbReference type="Proteomes" id="UP001058974"/>
    </source>
</evidence>
<organism evidence="7 8">
    <name type="scientific">Pisum sativum</name>
    <name type="common">Garden pea</name>
    <name type="synonym">Lathyrus oleraceus</name>
    <dbReference type="NCBI Taxonomy" id="3888"/>
    <lineage>
        <taxon>Eukaryota</taxon>
        <taxon>Viridiplantae</taxon>
        <taxon>Streptophyta</taxon>
        <taxon>Embryophyta</taxon>
        <taxon>Tracheophyta</taxon>
        <taxon>Spermatophyta</taxon>
        <taxon>Magnoliopsida</taxon>
        <taxon>eudicotyledons</taxon>
        <taxon>Gunneridae</taxon>
        <taxon>Pentapetalae</taxon>
        <taxon>rosids</taxon>
        <taxon>fabids</taxon>
        <taxon>Fabales</taxon>
        <taxon>Fabaceae</taxon>
        <taxon>Papilionoideae</taxon>
        <taxon>50 kb inversion clade</taxon>
        <taxon>NPAAA clade</taxon>
        <taxon>Hologalegina</taxon>
        <taxon>IRL clade</taxon>
        <taxon>Fabeae</taxon>
        <taxon>Lathyrus</taxon>
    </lineage>
</organism>
<dbReference type="PROSITE" id="PS50863">
    <property type="entry name" value="B3"/>
    <property type="match status" value="4"/>
</dbReference>
<feature type="domain" description="TF-B3" evidence="6">
    <location>
        <begin position="408"/>
        <end position="473"/>
    </location>
</feature>